<feature type="compositionally biased region" description="Polar residues" evidence="8">
    <location>
        <begin position="650"/>
        <end position="661"/>
    </location>
</feature>
<feature type="compositionally biased region" description="Low complexity" evidence="8">
    <location>
        <begin position="747"/>
        <end position="780"/>
    </location>
</feature>
<dbReference type="SMART" id="SM00209">
    <property type="entry name" value="TSP1"/>
    <property type="match status" value="5"/>
</dbReference>
<feature type="compositionally biased region" description="Polar residues" evidence="8">
    <location>
        <begin position="798"/>
        <end position="807"/>
    </location>
</feature>
<feature type="chain" id="PRO_5042100755" evidence="9">
    <location>
        <begin position="25"/>
        <end position="1237"/>
    </location>
</feature>
<dbReference type="InterPro" id="IPR000884">
    <property type="entry name" value="TSP1_rpt"/>
</dbReference>
<dbReference type="PANTHER" id="PTHR13723">
    <property type="entry name" value="ADAMTS A DISINTEGRIN AND METALLOPROTEASE WITH THROMBOSPONDIN MOTIFS PROTEASE"/>
    <property type="match status" value="1"/>
</dbReference>
<dbReference type="GO" id="GO:0030198">
    <property type="term" value="P:extracellular matrix organization"/>
    <property type="evidence" value="ECO:0007669"/>
    <property type="project" value="InterPro"/>
</dbReference>
<keyword evidence="2" id="KW-0964">Secreted</keyword>
<dbReference type="SUPFAM" id="SSF82895">
    <property type="entry name" value="TSP-1 type 1 repeat"/>
    <property type="match status" value="4"/>
</dbReference>
<dbReference type="Gene3D" id="2.60.40.10">
    <property type="entry name" value="Immunoglobulins"/>
    <property type="match status" value="2"/>
</dbReference>
<feature type="disulfide bond" evidence="7">
    <location>
        <begin position="45"/>
        <end position="81"/>
    </location>
</feature>
<keyword evidence="5 7" id="KW-1015">Disulfide bond</keyword>
<evidence type="ECO:0000256" key="7">
    <source>
        <dbReference type="PIRSR" id="PIRSR613273-3"/>
    </source>
</evidence>
<keyword evidence="4" id="KW-0677">Repeat</keyword>
<evidence type="ECO:0000313" key="12">
    <source>
        <dbReference type="EMBL" id="KAK2568728.1"/>
    </source>
</evidence>
<dbReference type="FunFam" id="2.60.40.10:FF:000032">
    <property type="entry name" value="palladin isoform X1"/>
    <property type="match status" value="1"/>
</dbReference>
<reference evidence="12" key="1">
    <citation type="journal article" date="2023" name="G3 (Bethesda)">
        <title>Whole genome assembly and annotation of the endangered Caribbean coral Acropora cervicornis.</title>
        <authorList>
            <person name="Selwyn J.D."/>
            <person name="Vollmer S.V."/>
        </authorList>
    </citation>
    <scope>NUCLEOTIDE SEQUENCE</scope>
    <source>
        <strain evidence="12">K2</strain>
    </source>
</reference>
<evidence type="ECO:0000259" key="10">
    <source>
        <dbReference type="PROSITE" id="PS50835"/>
    </source>
</evidence>
<dbReference type="Pfam" id="PF08686">
    <property type="entry name" value="PLAC"/>
    <property type="match status" value="1"/>
</dbReference>
<feature type="domain" description="PLAC" evidence="11">
    <location>
        <begin position="1196"/>
        <end position="1235"/>
    </location>
</feature>
<feature type="region of interest" description="Disordered" evidence="8">
    <location>
        <begin position="587"/>
        <end position="619"/>
    </location>
</feature>
<dbReference type="InterPro" id="IPR013098">
    <property type="entry name" value="Ig_I-set"/>
</dbReference>
<dbReference type="Pfam" id="PF19030">
    <property type="entry name" value="TSP1_ADAMTS"/>
    <property type="match status" value="4"/>
</dbReference>
<feature type="region of interest" description="Disordered" evidence="8">
    <location>
        <begin position="856"/>
        <end position="885"/>
    </location>
</feature>
<dbReference type="InterPro" id="IPR036383">
    <property type="entry name" value="TSP1_rpt_sf"/>
</dbReference>
<dbReference type="PANTHER" id="PTHR13723:SF281">
    <property type="entry name" value="PAPILIN"/>
    <property type="match status" value="1"/>
</dbReference>
<feature type="compositionally biased region" description="Low complexity" evidence="8">
    <location>
        <begin position="866"/>
        <end position="885"/>
    </location>
</feature>
<evidence type="ECO:0000256" key="5">
    <source>
        <dbReference type="ARBA" id="ARBA00023157"/>
    </source>
</evidence>
<feature type="compositionally biased region" description="Low complexity" evidence="8">
    <location>
        <begin position="633"/>
        <end position="649"/>
    </location>
</feature>
<dbReference type="InterPro" id="IPR003599">
    <property type="entry name" value="Ig_sub"/>
</dbReference>
<dbReference type="InterPro" id="IPR013783">
    <property type="entry name" value="Ig-like_fold"/>
</dbReference>
<feature type="disulfide bond" evidence="7">
    <location>
        <begin position="56"/>
        <end position="66"/>
    </location>
</feature>
<dbReference type="InterPro" id="IPR010909">
    <property type="entry name" value="PLAC"/>
</dbReference>
<dbReference type="PROSITE" id="PS50900">
    <property type="entry name" value="PLAC"/>
    <property type="match status" value="1"/>
</dbReference>
<feature type="domain" description="Ig-like" evidence="10">
    <location>
        <begin position="1110"/>
        <end position="1194"/>
    </location>
</feature>
<reference evidence="12" key="2">
    <citation type="journal article" date="2023" name="Science">
        <title>Genomic signatures of disease resistance in endangered staghorn corals.</title>
        <authorList>
            <person name="Vollmer S.V."/>
            <person name="Selwyn J.D."/>
            <person name="Despard B.A."/>
            <person name="Roesel C.L."/>
        </authorList>
    </citation>
    <scope>NUCLEOTIDE SEQUENCE</scope>
    <source>
        <strain evidence="12">K2</strain>
    </source>
</reference>
<dbReference type="Pfam" id="PF19236">
    <property type="entry name" value="ADAMTS_CR_3"/>
    <property type="match status" value="1"/>
</dbReference>
<sequence>MEARLRFFLSAFACFLLAPLRSESQDPENDKWGAWSEWSPCSRTCGVGVTFQERECQEKEKPEDHCKGNKRIYRTCEIQDCPEGSRDFRLEQCEVYNNKTVDGRKYKWVPYIPSDDRCSLNCMPKGEHFYNRWVDKVVDGTTCSMDSYDICVDGKCEKLGCDLILNSNAKEDQCRVCNGNGGSCKTYKYINNEDGNALSDSSGNSLLNDNYIIQNPKKRIIAGAVFNYERTSFGQERIFSLGPTTIPVHVKSVINIPERTRFSWRAGEFDKCSKTCAGGEQKRRVFCVRDDSGKKVAKSNCDYEKKPNHRRQCNVHPCPASWFVSGWSTCSRTCARGKQCNVSCGLGFKNRSVTCQTLDTKEILLPESCNLVFKPKTKMQCNPGPCSVTWMASNWSECYPNCGKGMSTRMVYCVTISDKNQKYPDELCDESSRPISDKNCFSEKPCPAMWHATQWSQCTASCGVGMQMRNVMCAEKEGAKILRILPNNQCSKDKKMNELQKCSVQPCQAGWYIYPWESCSKTCGVDVTTPTTPTRPPTSALNNKQQEITKTAITTMKSTTASEAITTEKSPTTKVAIRTGAQEEKMVKATTVPTTKTTKTRPNTTEVTTTKPSTSEDTTIEPPTIEVTIAQSSAPEVTTTQPPTPEVTTGQRSTPEVTTTQTFSPEVTTIQTPTIEITTTQPPIPEVTTTQNPTTDITTTKLPTSEITTTQTPTPEVSTAQRPTVEIITTQPLSIEVTTSQAPSPEVTTTQKPTTDVTTTKPPTSEITTTKTPTPEVSTTQRPTVEITRTQPLSIEVTTSQAPSPEVTTTQKPTTDITTTKPPTSGVTTTKTPTPEVSTAQRPTVEITTTQSLSLEVTTTQAPSQEVTTSKPSTPETTTTQTPTPKVITTQKPTVEITATQPITPKVTTTQPPSPEVTTTQPPTQEIVTTQQTTPEVTMNQRLIPEVTTIRPPTPDVITTGTPILEVTANITRTKRPTEFATTQPLTSEANIKQSPISSIIFTQPSSTTSPAPTTTGLTSIAPPTTLQRVIAAEITEPPEDTRYPRPIYTWRKGSIPVSSLDLSRIELLSNGDLKISDITEDDDDVYTCTSTNWVGPMDSKRARLSVIVPISVSVSPTNTTVRPGDDVKFTCVSAGVPKPTVEWLKNDNLLTNQDGVKVTETELIVSQVKDLDSGRYTCRAYHDYGANTAKPTTPTPKKCEDSTTVAYCPVVKSVGYCCHPFYQNACCQTCKTATCN</sequence>
<feature type="region of interest" description="Disordered" evidence="8">
    <location>
        <begin position="798"/>
        <end position="842"/>
    </location>
</feature>
<name>A0AAD9VBT0_ACRCE</name>
<dbReference type="InterPro" id="IPR036179">
    <property type="entry name" value="Ig-like_dom_sf"/>
</dbReference>
<dbReference type="GO" id="GO:0031012">
    <property type="term" value="C:extracellular matrix"/>
    <property type="evidence" value="ECO:0007669"/>
    <property type="project" value="TreeGrafter"/>
</dbReference>
<feature type="signal peptide" evidence="9">
    <location>
        <begin position="1"/>
        <end position="24"/>
    </location>
</feature>
<evidence type="ECO:0000256" key="6">
    <source>
        <dbReference type="ARBA" id="ARBA00023319"/>
    </source>
</evidence>
<dbReference type="InterPro" id="IPR013273">
    <property type="entry name" value="ADAMTS/ADAMTS-like"/>
</dbReference>
<gene>
    <name evidence="12" type="ORF">P5673_006726</name>
</gene>
<dbReference type="InterPro" id="IPR050439">
    <property type="entry name" value="ADAMTS_ADAMTS-like"/>
</dbReference>
<dbReference type="Gene3D" id="2.20.100.10">
    <property type="entry name" value="Thrombospondin type-1 (TSP1) repeat"/>
    <property type="match status" value="5"/>
</dbReference>
<dbReference type="Pfam" id="PF07679">
    <property type="entry name" value="I-set"/>
    <property type="match status" value="1"/>
</dbReference>
<proteinExistence type="predicted"/>
<keyword evidence="6" id="KW-0393">Immunoglobulin domain</keyword>
<dbReference type="SMART" id="SM00409">
    <property type="entry name" value="IG"/>
    <property type="match status" value="2"/>
</dbReference>
<dbReference type="Pfam" id="PF00090">
    <property type="entry name" value="TSP_1"/>
    <property type="match status" value="1"/>
</dbReference>
<evidence type="ECO:0000256" key="2">
    <source>
        <dbReference type="ARBA" id="ARBA00022525"/>
    </source>
</evidence>
<evidence type="ECO:0000256" key="1">
    <source>
        <dbReference type="ARBA" id="ARBA00004613"/>
    </source>
</evidence>
<evidence type="ECO:0000256" key="8">
    <source>
        <dbReference type="SAM" id="MobiDB-lite"/>
    </source>
</evidence>
<dbReference type="SUPFAM" id="SSF48726">
    <property type="entry name" value="Immunoglobulin"/>
    <property type="match status" value="2"/>
</dbReference>
<feature type="region of interest" description="Disordered" evidence="8">
    <location>
        <begin position="633"/>
        <end position="661"/>
    </location>
</feature>
<dbReference type="AlphaFoldDB" id="A0AAD9VBT0"/>
<evidence type="ECO:0000256" key="4">
    <source>
        <dbReference type="ARBA" id="ARBA00022737"/>
    </source>
</evidence>
<comment type="caution">
    <text evidence="12">The sequence shown here is derived from an EMBL/GenBank/DDBJ whole genome shotgun (WGS) entry which is preliminary data.</text>
</comment>
<feature type="disulfide bond" evidence="7">
    <location>
        <begin position="41"/>
        <end position="76"/>
    </location>
</feature>
<dbReference type="SMART" id="SM00408">
    <property type="entry name" value="IGc2"/>
    <property type="match status" value="2"/>
</dbReference>
<dbReference type="PROSITE" id="PS50835">
    <property type="entry name" value="IG_LIKE"/>
    <property type="match status" value="2"/>
</dbReference>
<dbReference type="PROSITE" id="PS50092">
    <property type="entry name" value="TSP1"/>
    <property type="match status" value="4"/>
</dbReference>
<keyword evidence="3 9" id="KW-0732">Signal</keyword>
<keyword evidence="13" id="KW-1185">Reference proteome</keyword>
<dbReference type="InterPro" id="IPR045371">
    <property type="entry name" value="ADAMTS_CR_3"/>
</dbReference>
<dbReference type="GO" id="GO:0005576">
    <property type="term" value="C:extracellular region"/>
    <property type="evidence" value="ECO:0007669"/>
    <property type="project" value="UniProtKB-SubCell"/>
</dbReference>
<evidence type="ECO:0000313" key="13">
    <source>
        <dbReference type="Proteomes" id="UP001249851"/>
    </source>
</evidence>
<dbReference type="EMBL" id="JARQWQ010000011">
    <property type="protein sequence ID" value="KAK2568728.1"/>
    <property type="molecule type" value="Genomic_DNA"/>
</dbReference>
<dbReference type="InterPro" id="IPR007110">
    <property type="entry name" value="Ig-like_dom"/>
</dbReference>
<feature type="region of interest" description="Disordered" evidence="8">
    <location>
        <begin position="738"/>
        <end position="783"/>
    </location>
</feature>
<evidence type="ECO:0000256" key="9">
    <source>
        <dbReference type="SAM" id="SignalP"/>
    </source>
</evidence>
<accession>A0AAD9VBT0</accession>
<dbReference type="PRINTS" id="PR01857">
    <property type="entry name" value="ADAMTSFAMILY"/>
</dbReference>
<organism evidence="12 13">
    <name type="scientific">Acropora cervicornis</name>
    <name type="common">Staghorn coral</name>
    <dbReference type="NCBI Taxonomy" id="6130"/>
    <lineage>
        <taxon>Eukaryota</taxon>
        <taxon>Metazoa</taxon>
        <taxon>Cnidaria</taxon>
        <taxon>Anthozoa</taxon>
        <taxon>Hexacorallia</taxon>
        <taxon>Scleractinia</taxon>
        <taxon>Astrocoeniina</taxon>
        <taxon>Acroporidae</taxon>
        <taxon>Acropora</taxon>
    </lineage>
</organism>
<comment type="subcellular location">
    <subcellularLocation>
        <location evidence="1">Secreted</location>
    </subcellularLocation>
</comment>
<dbReference type="FunFam" id="2.20.100.10:FF:000005">
    <property type="entry name" value="ADAM metallopeptidase with thrombospondin type 1 motif 9"/>
    <property type="match status" value="2"/>
</dbReference>
<feature type="compositionally biased region" description="Polar residues" evidence="8">
    <location>
        <begin position="856"/>
        <end position="865"/>
    </location>
</feature>
<feature type="domain" description="Ig-like" evidence="10">
    <location>
        <begin position="1005"/>
        <end position="1106"/>
    </location>
</feature>
<dbReference type="InterPro" id="IPR003598">
    <property type="entry name" value="Ig_sub2"/>
</dbReference>
<dbReference type="Proteomes" id="UP001249851">
    <property type="component" value="Unassembled WGS sequence"/>
</dbReference>
<evidence type="ECO:0000256" key="3">
    <source>
        <dbReference type="ARBA" id="ARBA00022729"/>
    </source>
</evidence>
<evidence type="ECO:0000259" key="11">
    <source>
        <dbReference type="PROSITE" id="PS50900"/>
    </source>
</evidence>
<feature type="compositionally biased region" description="Low complexity" evidence="8">
    <location>
        <begin position="588"/>
        <end position="619"/>
    </location>
</feature>
<protein>
    <submittedName>
        <fullName evidence="12">Papilin</fullName>
    </submittedName>
</protein>
<feature type="compositionally biased region" description="Low complexity" evidence="8">
    <location>
        <begin position="808"/>
        <end position="839"/>
    </location>
</feature>